<sequence>MEGAVLSGWAALAELATRVRVLAVDGPEIAPWDELVDQVQRLLGEHGVIVETLDARHGMASWTTIVALTSSTELADDPDFESLASVALEDLFEQPVQAEPSGPSVTVIFGPGAALSDHDLLWYFDQPKRCAEAAVATGSARNLGQRDVSDKSTTRRLFYVDWPILDRHRETIAPAVSLWIDGQDARRPSALEARTLAATAAALVHQPFRTRPIFNTTPWGGHWGQRQLGVGTDQPNTAVGYELIAPESGVLIGDRADLTVEVPFQLLVSLCPTELLGEEVHDRFGTSFPIRFDYLDTVDGSDLSVHCHPQAGFMHEIFGWPYTQHESYYVMVAGNGGNIFLGLRDDADIDAFHADAVRAEQTGEPFDICRHIQTFPAVAHQLYLVPAGTPHGSGVGNVVLEVSATPYLYSLRFYDWLRRDEDGRQRPVHVELAFRNLDRERRGNQVAADLVAVLRPQRSGPGWREDVLADLPEMFFDVRRLELEPDSQLDDDTAGRFQVLTVVEGAGVAIVTAAGRRVLLAYAETAVVPAAVGAYTVAACGCERVRVVKAQVR</sequence>
<keyword evidence="1" id="KW-0479">Metal-binding</keyword>
<dbReference type="EMBL" id="JAEKNS010000025">
    <property type="protein sequence ID" value="MBJ7593550.1"/>
    <property type="molecule type" value="Genomic_DNA"/>
</dbReference>
<evidence type="ECO:0000256" key="2">
    <source>
        <dbReference type="ARBA" id="ARBA00022833"/>
    </source>
</evidence>
<keyword evidence="2" id="KW-0862">Zinc</keyword>
<evidence type="ECO:0008006" key="5">
    <source>
        <dbReference type="Google" id="ProtNLM"/>
    </source>
</evidence>
<gene>
    <name evidence="3" type="ORF">JF886_01605</name>
</gene>
<dbReference type="GO" id="GO:0046872">
    <property type="term" value="F:metal ion binding"/>
    <property type="evidence" value="ECO:0007669"/>
    <property type="project" value="UniProtKB-KW"/>
</dbReference>
<evidence type="ECO:0000256" key="1">
    <source>
        <dbReference type="ARBA" id="ARBA00022723"/>
    </source>
</evidence>
<name>A0A934K0D4_9BACT</name>
<dbReference type="AlphaFoldDB" id="A0A934K0D4"/>
<dbReference type="SUPFAM" id="SSF51182">
    <property type="entry name" value="RmlC-like cupins"/>
    <property type="match status" value="1"/>
</dbReference>
<dbReference type="InterPro" id="IPR014710">
    <property type="entry name" value="RmlC-like_jellyroll"/>
</dbReference>
<dbReference type="CDD" id="cd07010">
    <property type="entry name" value="cupin_PMI_type_I_N_bac"/>
    <property type="match status" value="1"/>
</dbReference>
<evidence type="ECO:0000313" key="4">
    <source>
        <dbReference type="Proteomes" id="UP000606991"/>
    </source>
</evidence>
<dbReference type="InterPro" id="IPR051804">
    <property type="entry name" value="Carb_Metab_Reg_Kinase/Isom"/>
</dbReference>
<dbReference type="PANTHER" id="PTHR42742:SF3">
    <property type="entry name" value="FRUCTOKINASE"/>
    <property type="match status" value="1"/>
</dbReference>
<comment type="caution">
    <text evidence="3">The sequence shown here is derived from an EMBL/GenBank/DDBJ whole genome shotgun (WGS) entry which is preliminary data.</text>
</comment>
<protein>
    <recommendedName>
        <fullName evidence="5">Mannose-6-phosphate isomerase</fullName>
    </recommendedName>
</protein>
<reference evidence="3 4" key="1">
    <citation type="submission" date="2020-10" db="EMBL/GenBank/DDBJ databases">
        <title>Ca. Dormibacterota MAGs.</title>
        <authorList>
            <person name="Montgomery K."/>
        </authorList>
    </citation>
    <scope>NUCLEOTIDE SEQUENCE [LARGE SCALE GENOMIC DNA]</scope>
    <source>
        <strain evidence="3">SC8812_S17_18</strain>
    </source>
</reference>
<dbReference type="InterPro" id="IPR016847">
    <property type="entry name" value="Man6P_Isoase_Firm_lng_prd"/>
</dbReference>
<dbReference type="PIRSF" id="PIRSF026713">
    <property type="entry name" value="PMI_Firm_long_prd"/>
    <property type="match status" value="1"/>
</dbReference>
<accession>A0A934K0D4</accession>
<evidence type="ECO:0000313" key="3">
    <source>
        <dbReference type="EMBL" id="MBJ7593550.1"/>
    </source>
</evidence>
<organism evidence="3 4">
    <name type="scientific">Candidatus Aeolococcus gillhamiae</name>
    <dbReference type="NCBI Taxonomy" id="3127015"/>
    <lineage>
        <taxon>Bacteria</taxon>
        <taxon>Bacillati</taxon>
        <taxon>Candidatus Dormiibacterota</taxon>
        <taxon>Candidatus Dormibacteria</taxon>
        <taxon>Candidatus Aeolococcales</taxon>
        <taxon>Candidatus Aeolococcaceae</taxon>
        <taxon>Candidatus Aeolococcus</taxon>
    </lineage>
</organism>
<dbReference type="Gene3D" id="2.60.120.10">
    <property type="entry name" value="Jelly Rolls"/>
    <property type="match status" value="1"/>
</dbReference>
<proteinExistence type="predicted"/>
<dbReference type="InterPro" id="IPR011051">
    <property type="entry name" value="RmlC_Cupin_sf"/>
</dbReference>
<dbReference type="PANTHER" id="PTHR42742">
    <property type="entry name" value="TRANSCRIPTIONAL REPRESSOR MPRA"/>
    <property type="match status" value="1"/>
</dbReference>
<dbReference type="Proteomes" id="UP000606991">
    <property type="component" value="Unassembled WGS sequence"/>
</dbReference>